<dbReference type="RefSeq" id="WP_174861863.1">
    <property type="nucleotide sequence ID" value="NZ_AP021884.1"/>
</dbReference>
<keyword evidence="2" id="KW-1185">Reference proteome</keyword>
<comment type="caution">
    <text evidence="1">The sequence shown here is derived from an EMBL/GenBank/DDBJ whole genome shotgun (WGS) entry which is preliminary data.</text>
</comment>
<reference evidence="1 2" key="1">
    <citation type="submission" date="2019-07" db="EMBL/GenBank/DDBJ databases">
        <title>Whole genome shotgun sequence of Thiobacillus plumbophilus NBRC 107929.</title>
        <authorList>
            <person name="Hosoyama A."/>
            <person name="Uohara A."/>
            <person name="Ohji S."/>
            <person name="Ichikawa N."/>
        </authorList>
    </citation>
    <scope>NUCLEOTIDE SEQUENCE [LARGE SCALE GENOMIC DNA]</scope>
    <source>
        <strain evidence="1 2">NBRC 107929</strain>
    </source>
</reference>
<evidence type="ECO:0008006" key="3">
    <source>
        <dbReference type="Google" id="ProtNLM"/>
    </source>
</evidence>
<gene>
    <name evidence="1" type="ORF">TPL01_25010</name>
</gene>
<organism evidence="1 2">
    <name type="scientific">Sulfuriferula plumbiphila</name>
    <dbReference type="NCBI Taxonomy" id="171865"/>
    <lineage>
        <taxon>Bacteria</taxon>
        <taxon>Pseudomonadati</taxon>
        <taxon>Pseudomonadota</taxon>
        <taxon>Betaproteobacteria</taxon>
        <taxon>Nitrosomonadales</taxon>
        <taxon>Sulfuricellaceae</taxon>
        <taxon>Sulfuriferula</taxon>
    </lineage>
</organism>
<sequence>MAVIKQRRFQLDRPLSAAGANLLGEELRSMMGIQAVGLHGDTVSITYDLIQATAEQLEAKMAEVGARLGEGWAERLRRGFVHYIEECEVGSLEVDPRHRHGRPRHG</sequence>
<dbReference type="AlphaFoldDB" id="A0A512LA55"/>
<evidence type="ECO:0000313" key="2">
    <source>
        <dbReference type="Proteomes" id="UP000321337"/>
    </source>
</evidence>
<protein>
    <recommendedName>
        <fullName evidence="3">Cation transporter</fullName>
    </recommendedName>
</protein>
<dbReference type="EMBL" id="BKAD01000029">
    <property type="protein sequence ID" value="GEP31363.1"/>
    <property type="molecule type" value="Genomic_DNA"/>
</dbReference>
<name>A0A512LA55_9PROT</name>
<accession>A0A512LA55</accession>
<evidence type="ECO:0000313" key="1">
    <source>
        <dbReference type="EMBL" id="GEP31363.1"/>
    </source>
</evidence>
<dbReference type="Proteomes" id="UP000321337">
    <property type="component" value="Unassembled WGS sequence"/>
</dbReference>
<proteinExistence type="predicted"/>